<protein>
    <submittedName>
        <fullName evidence="1">Uncharacterized protein</fullName>
    </submittedName>
</protein>
<gene>
    <name evidence="1" type="ORF">mvi_64950</name>
</gene>
<reference evidence="1" key="1">
    <citation type="submission" date="2020-11" db="EMBL/GenBank/DDBJ databases">
        <title>Complete genome sequence of a novel pathogenic Methylobacterium strain isolated from rice in Vietnam.</title>
        <authorList>
            <person name="Lai K."/>
            <person name="Okazaki S."/>
            <person name="Higashi K."/>
            <person name="Mori H."/>
            <person name="Toyoda A."/>
            <person name="Kurokawa K."/>
        </authorList>
    </citation>
    <scope>NUCLEOTIDE SEQUENCE</scope>
    <source>
        <strain evidence="1">VL1</strain>
        <plasmid evidence="1">pVL1_4</plasmid>
    </source>
</reference>
<dbReference type="EMBL" id="AP024149">
    <property type="protein sequence ID" value="BCM88034.1"/>
    <property type="molecule type" value="Genomic_DNA"/>
</dbReference>
<accession>A0A8H8X0X3</accession>
<evidence type="ECO:0000313" key="1">
    <source>
        <dbReference type="EMBL" id="BCM88034.1"/>
    </source>
</evidence>
<proteinExistence type="predicted"/>
<dbReference type="AlphaFoldDB" id="A0A8H8X0X3"/>
<geneLocation type="plasmid" evidence="1 2">
    <name>pVL1_4</name>
</geneLocation>
<keyword evidence="1" id="KW-0614">Plasmid</keyword>
<name>A0A8H8X0X3_9HYPH</name>
<sequence>MTLHFSTQRELFIWDLIYVARKTAHKVPPGPTPDLPASDQIGFQPKNAAGWDKVQPNQRKALRINVRQGHGIGRACERRIELSDRRRCQGCSDITKDGLSSRQFKTEDTLRLCHALEEPMRGGAESLYKRSFR</sequence>
<evidence type="ECO:0000313" key="2">
    <source>
        <dbReference type="Proteomes" id="UP000663508"/>
    </source>
</evidence>
<dbReference type="KEGG" id="mind:mvi_64950"/>
<dbReference type="Proteomes" id="UP000663508">
    <property type="component" value="Plasmid pVL1_4"/>
</dbReference>
<organism evidence="1 2">
    <name type="scientific">Methylobacterium indicum</name>
    <dbReference type="NCBI Taxonomy" id="1775910"/>
    <lineage>
        <taxon>Bacteria</taxon>
        <taxon>Pseudomonadati</taxon>
        <taxon>Pseudomonadota</taxon>
        <taxon>Alphaproteobacteria</taxon>
        <taxon>Hyphomicrobiales</taxon>
        <taxon>Methylobacteriaceae</taxon>
        <taxon>Methylobacterium</taxon>
    </lineage>
</organism>